<keyword evidence="8 16" id="KW-0812">Transmembrane</keyword>
<dbReference type="Pfam" id="PF00672">
    <property type="entry name" value="HAMP"/>
    <property type="match status" value="1"/>
</dbReference>
<dbReference type="PANTHER" id="PTHR44936">
    <property type="entry name" value="SENSOR PROTEIN CREC"/>
    <property type="match status" value="1"/>
</dbReference>
<keyword evidence="7" id="KW-0808">Transferase</keyword>
<keyword evidence="4" id="KW-1003">Cell membrane</keyword>
<dbReference type="Proteomes" id="UP001500604">
    <property type="component" value="Unassembled WGS sequence"/>
</dbReference>
<dbReference type="InterPro" id="IPR050980">
    <property type="entry name" value="2C_sensor_his_kinase"/>
</dbReference>
<keyword evidence="11 19" id="KW-0067">ATP-binding</keyword>
<dbReference type="InterPro" id="IPR005467">
    <property type="entry name" value="His_kinase_dom"/>
</dbReference>
<name>A0ABP8V6M2_9GAMM</name>
<dbReference type="SMART" id="SM00388">
    <property type="entry name" value="HisKA"/>
    <property type="match status" value="1"/>
</dbReference>
<keyword evidence="6" id="KW-0597">Phosphoprotein</keyword>
<feature type="transmembrane region" description="Helical" evidence="16">
    <location>
        <begin position="202"/>
        <end position="220"/>
    </location>
</feature>
<dbReference type="InterPro" id="IPR036890">
    <property type="entry name" value="HATPase_C_sf"/>
</dbReference>
<comment type="catalytic activity">
    <reaction evidence="1">
        <text>ATP + protein L-histidine = ADP + protein N-phospho-L-histidine.</text>
        <dbReference type="EC" id="2.7.13.3"/>
    </reaction>
</comment>
<dbReference type="InterPro" id="IPR003660">
    <property type="entry name" value="HAMP_dom"/>
</dbReference>
<dbReference type="RefSeq" id="WP_345196931.1">
    <property type="nucleotide sequence ID" value="NZ_BAABFL010000415.1"/>
</dbReference>
<evidence type="ECO:0000256" key="4">
    <source>
        <dbReference type="ARBA" id="ARBA00022475"/>
    </source>
</evidence>
<dbReference type="Pfam" id="PF02518">
    <property type="entry name" value="HATPase_c"/>
    <property type="match status" value="1"/>
</dbReference>
<dbReference type="SUPFAM" id="SSF55874">
    <property type="entry name" value="ATPase domain of HSP90 chaperone/DNA topoisomerase II/histidine kinase"/>
    <property type="match status" value="1"/>
</dbReference>
<dbReference type="EMBL" id="BAABFL010000415">
    <property type="protein sequence ID" value="GAA4650705.1"/>
    <property type="molecule type" value="Genomic_DNA"/>
</dbReference>
<keyword evidence="9" id="KW-0547">Nucleotide-binding</keyword>
<comment type="caution">
    <text evidence="19">The sequence shown here is derived from an EMBL/GenBank/DDBJ whole genome shotgun (WGS) entry which is preliminary data.</text>
</comment>
<feature type="domain" description="HAMP" evidence="18">
    <location>
        <begin position="221"/>
        <end position="273"/>
    </location>
</feature>
<evidence type="ECO:0000256" key="8">
    <source>
        <dbReference type="ARBA" id="ARBA00022692"/>
    </source>
</evidence>
<dbReference type="Gene3D" id="1.10.287.130">
    <property type="match status" value="1"/>
</dbReference>
<proteinExistence type="predicted"/>
<dbReference type="EC" id="2.7.13.3" evidence="3"/>
<evidence type="ECO:0000256" key="5">
    <source>
        <dbReference type="ARBA" id="ARBA00022519"/>
    </source>
</evidence>
<keyword evidence="14 16" id="KW-0472">Membrane</keyword>
<feature type="region of interest" description="Disordered" evidence="15">
    <location>
        <begin position="135"/>
        <end position="164"/>
    </location>
</feature>
<keyword evidence="5" id="KW-0997">Cell inner membrane</keyword>
<sequence>MAFLKRLWPSSLAGQMVIVVLITLLSAQAISLWVLSSAHRNVIYDASELQLIQRTIILTRLLDETPEVYHSRMVKAASTAPATFWLASNSHIPEDAESRLDQRFIAKLSRELGEPYRGRVRAWLSRYGKPHCMHPSHRRNPDEWANKSSRTCRNPSHRRFESHSGKPATPFVNFSIQLNDGQWLNLSARTPSIPPLVARQTGLFLLLSGLMLMLVIILMVRRITRPLGELTQSANRLGLGETVTAIEERGPKDIRQTIHAFNRMHERLQRFVADRTRMLAALSHDLRTPITTLRLRIELLEDSPEKERLLATLEEMQAMTEATLSFAREAAKQEDTRRVDINALTASICDDLEELGMPVTFHEGPDAVLSCRPVSLTRAIRNLVENAVKYGESADVSLSHDNQGIRLTIIDKGPGIPEAMTEKVFEPFYRLESSRNRDTGGIGLGLAITRTIIHNHGGNITLKNLNPGLQVTVTLPGE</sequence>
<keyword evidence="20" id="KW-1185">Reference proteome</keyword>
<evidence type="ECO:0000256" key="15">
    <source>
        <dbReference type="SAM" id="MobiDB-lite"/>
    </source>
</evidence>
<dbReference type="SMART" id="SM00387">
    <property type="entry name" value="HATPase_c"/>
    <property type="match status" value="1"/>
</dbReference>
<accession>A0ABP8V6M2</accession>
<dbReference type="PANTHER" id="PTHR44936:SF5">
    <property type="entry name" value="SENSOR HISTIDINE KINASE ENVZ"/>
    <property type="match status" value="1"/>
</dbReference>
<dbReference type="SMART" id="SM00304">
    <property type="entry name" value="HAMP"/>
    <property type="match status" value="1"/>
</dbReference>
<dbReference type="PROSITE" id="PS50109">
    <property type="entry name" value="HIS_KIN"/>
    <property type="match status" value="1"/>
</dbReference>
<evidence type="ECO:0000256" key="2">
    <source>
        <dbReference type="ARBA" id="ARBA00004429"/>
    </source>
</evidence>
<evidence type="ECO:0000256" key="1">
    <source>
        <dbReference type="ARBA" id="ARBA00000085"/>
    </source>
</evidence>
<dbReference type="SUPFAM" id="SSF158472">
    <property type="entry name" value="HAMP domain-like"/>
    <property type="match status" value="1"/>
</dbReference>
<dbReference type="PRINTS" id="PR00344">
    <property type="entry name" value="BCTRLSENSOR"/>
</dbReference>
<evidence type="ECO:0000256" key="6">
    <source>
        <dbReference type="ARBA" id="ARBA00022553"/>
    </source>
</evidence>
<dbReference type="Pfam" id="PF00512">
    <property type="entry name" value="HisKA"/>
    <property type="match status" value="1"/>
</dbReference>
<evidence type="ECO:0000259" key="18">
    <source>
        <dbReference type="PROSITE" id="PS50885"/>
    </source>
</evidence>
<evidence type="ECO:0000256" key="3">
    <source>
        <dbReference type="ARBA" id="ARBA00012438"/>
    </source>
</evidence>
<evidence type="ECO:0000256" key="9">
    <source>
        <dbReference type="ARBA" id="ARBA00022741"/>
    </source>
</evidence>
<dbReference type="InterPro" id="IPR003661">
    <property type="entry name" value="HisK_dim/P_dom"/>
</dbReference>
<evidence type="ECO:0000256" key="12">
    <source>
        <dbReference type="ARBA" id="ARBA00022989"/>
    </source>
</evidence>
<comment type="subcellular location">
    <subcellularLocation>
        <location evidence="2">Cell inner membrane</location>
        <topology evidence="2">Multi-pass membrane protein</topology>
    </subcellularLocation>
</comment>
<evidence type="ECO:0000256" key="16">
    <source>
        <dbReference type="SAM" id="Phobius"/>
    </source>
</evidence>
<keyword evidence="12 16" id="KW-1133">Transmembrane helix</keyword>
<keyword evidence="13" id="KW-0902">Two-component regulatory system</keyword>
<evidence type="ECO:0000256" key="13">
    <source>
        <dbReference type="ARBA" id="ARBA00023012"/>
    </source>
</evidence>
<reference evidence="20" key="1">
    <citation type="journal article" date="2019" name="Int. J. Syst. Evol. Microbiol.">
        <title>The Global Catalogue of Microorganisms (GCM) 10K type strain sequencing project: providing services to taxonomists for standard genome sequencing and annotation.</title>
        <authorList>
            <consortium name="The Broad Institute Genomics Platform"/>
            <consortium name="The Broad Institute Genome Sequencing Center for Infectious Disease"/>
            <person name="Wu L."/>
            <person name="Ma J."/>
        </authorList>
    </citation>
    <scope>NUCLEOTIDE SEQUENCE [LARGE SCALE GENOMIC DNA]</scope>
    <source>
        <strain evidence="20">JCM 17805</strain>
    </source>
</reference>
<dbReference type="CDD" id="cd00082">
    <property type="entry name" value="HisKA"/>
    <property type="match status" value="1"/>
</dbReference>
<protein>
    <recommendedName>
        <fullName evidence="3">histidine kinase</fullName>
        <ecNumber evidence="3">2.7.13.3</ecNumber>
    </recommendedName>
</protein>
<gene>
    <name evidence="19" type="ORF">GCM10023116_29880</name>
</gene>
<evidence type="ECO:0000313" key="19">
    <source>
        <dbReference type="EMBL" id="GAA4650705.1"/>
    </source>
</evidence>
<dbReference type="GO" id="GO:0005524">
    <property type="term" value="F:ATP binding"/>
    <property type="evidence" value="ECO:0007669"/>
    <property type="project" value="UniProtKB-KW"/>
</dbReference>
<evidence type="ECO:0000256" key="14">
    <source>
        <dbReference type="ARBA" id="ARBA00023136"/>
    </source>
</evidence>
<feature type="domain" description="Histidine kinase" evidence="17">
    <location>
        <begin position="281"/>
        <end position="478"/>
    </location>
</feature>
<dbReference type="CDD" id="cd06225">
    <property type="entry name" value="HAMP"/>
    <property type="match status" value="1"/>
</dbReference>
<organism evidence="19 20">
    <name type="scientific">Kistimonas scapharcae</name>
    <dbReference type="NCBI Taxonomy" id="1036133"/>
    <lineage>
        <taxon>Bacteria</taxon>
        <taxon>Pseudomonadati</taxon>
        <taxon>Pseudomonadota</taxon>
        <taxon>Gammaproteobacteria</taxon>
        <taxon>Oceanospirillales</taxon>
        <taxon>Endozoicomonadaceae</taxon>
        <taxon>Kistimonas</taxon>
    </lineage>
</organism>
<evidence type="ECO:0000259" key="17">
    <source>
        <dbReference type="PROSITE" id="PS50109"/>
    </source>
</evidence>
<keyword evidence="10" id="KW-0418">Kinase</keyword>
<dbReference type="Gene3D" id="3.30.565.10">
    <property type="entry name" value="Histidine kinase-like ATPase, C-terminal domain"/>
    <property type="match status" value="1"/>
</dbReference>
<dbReference type="InterPro" id="IPR003594">
    <property type="entry name" value="HATPase_dom"/>
</dbReference>
<dbReference type="InterPro" id="IPR004358">
    <property type="entry name" value="Sig_transdc_His_kin-like_C"/>
</dbReference>
<evidence type="ECO:0000256" key="10">
    <source>
        <dbReference type="ARBA" id="ARBA00022777"/>
    </source>
</evidence>
<dbReference type="PROSITE" id="PS50885">
    <property type="entry name" value="HAMP"/>
    <property type="match status" value="1"/>
</dbReference>
<evidence type="ECO:0000256" key="11">
    <source>
        <dbReference type="ARBA" id="ARBA00022840"/>
    </source>
</evidence>
<dbReference type="InterPro" id="IPR036097">
    <property type="entry name" value="HisK_dim/P_sf"/>
</dbReference>
<dbReference type="SUPFAM" id="SSF47384">
    <property type="entry name" value="Homodimeric domain of signal transducing histidine kinase"/>
    <property type="match status" value="1"/>
</dbReference>
<dbReference type="Gene3D" id="1.10.8.500">
    <property type="entry name" value="HAMP domain in histidine kinase"/>
    <property type="match status" value="1"/>
</dbReference>
<evidence type="ECO:0000256" key="7">
    <source>
        <dbReference type="ARBA" id="ARBA00022679"/>
    </source>
</evidence>
<evidence type="ECO:0000313" key="20">
    <source>
        <dbReference type="Proteomes" id="UP001500604"/>
    </source>
</evidence>